<evidence type="ECO:0000256" key="13">
    <source>
        <dbReference type="ARBA" id="ARBA00042864"/>
    </source>
</evidence>
<dbReference type="GO" id="GO:0006189">
    <property type="term" value="P:'de novo' IMP biosynthetic process"/>
    <property type="evidence" value="ECO:0007669"/>
    <property type="project" value="UniProtKB-UniRule"/>
</dbReference>
<dbReference type="Proteomes" id="UP000051717">
    <property type="component" value="Unassembled WGS sequence"/>
</dbReference>
<comment type="catalytic activity">
    <reaction evidence="14">
        <text>5-phospho-beta-D-ribosylamine + glycine + ATP = N(1)-(5-phospho-beta-D-ribosyl)glycinamide + ADP + phosphate + H(+)</text>
        <dbReference type="Rhea" id="RHEA:17453"/>
        <dbReference type="ChEBI" id="CHEBI:15378"/>
        <dbReference type="ChEBI" id="CHEBI:30616"/>
        <dbReference type="ChEBI" id="CHEBI:43474"/>
        <dbReference type="ChEBI" id="CHEBI:57305"/>
        <dbReference type="ChEBI" id="CHEBI:58681"/>
        <dbReference type="ChEBI" id="CHEBI:143788"/>
        <dbReference type="ChEBI" id="CHEBI:456216"/>
        <dbReference type="EC" id="6.3.4.13"/>
    </reaction>
</comment>
<dbReference type="InterPro" id="IPR037123">
    <property type="entry name" value="PRibGlycinamide_synth_C_sf"/>
</dbReference>
<protein>
    <recommendedName>
        <fullName evidence="4 14">Phosphoribosylamine--glycine ligase</fullName>
        <ecNumber evidence="4 14">6.3.4.13</ecNumber>
    </recommendedName>
    <alternativeName>
        <fullName evidence="14">GARS</fullName>
    </alternativeName>
    <alternativeName>
        <fullName evidence="12 14">Glycinamide ribonucleotide synthetase</fullName>
    </alternativeName>
    <alternativeName>
        <fullName evidence="13 14">Phosphoribosylglycinamide synthetase</fullName>
    </alternativeName>
</protein>
<dbReference type="InterPro" id="IPR011761">
    <property type="entry name" value="ATP-grasp"/>
</dbReference>
<dbReference type="InterPro" id="IPR020559">
    <property type="entry name" value="PRibGlycinamide_synth_CS"/>
</dbReference>
<evidence type="ECO:0000256" key="12">
    <source>
        <dbReference type="ARBA" id="ARBA00042242"/>
    </source>
</evidence>
<dbReference type="EC" id="6.3.4.13" evidence="4 14"/>
<dbReference type="Gene3D" id="3.90.600.10">
    <property type="entry name" value="Phosphoribosylglycinamide synthetase, C-terminal domain"/>
    <property type="match status" value="1"/>
</dbReference>
<evidence type="ECO:0000256" key="4">
    <source>
        <dbReference type="ARBA" id="ARBA00013255"/>
    </source>
</evidence>
<dbReference type="SMART" id="SM01210">
    <property type="entry name" value="GARS_C"/>
    <property type="match status" value="1"/>
</dbReference>
<evidence type="ECO:0000256" key="8">
    <source>
        <dbReference type="ARBA" id="ARBA00022755"/>
    </source>
</evidence>
<evidence type="ECO:0000256" key="14">
    <source>
        <dbReference type="HAMAP-Rule" id="MF_00138"/>
    </source>
</evidence>
<dbReference type="GO" id="GO:0005524">
    <property type="term" value="F:ATP binding"/>
    <property type="evidence" value="ECO:0007669"/>
    <property type="project" value="UniProtKB-UniRule"/>
</dbReference>
<dbReference type="GO" id="GO:0004637">
    <property type="term" value="F:phosphoribosylamine-glycine ligase activity"/>
    <property type="evidence" value="ECO:0007669"/>
    <property type="project" value="UniProtKB-UniRule"/>
</dbReference>
<comment type="cofactor">
    <cofactor evidence="1">
        <name>Mn(2+)</name>
        <dbReference type="ChEBI" id="CHEBI:29035"/>
    </cofactor>
</comment>
<keyword evidence="9 15" id="KW-0067">ATP-binding</keyword>
<accession>A0A0S8GEP6</accession>
<dbReference type="Pfam" id="PF02843">
    <property type="entry name" value="GARS_C"/>
    <property type="match status" value="1"/>
</dbReference>
<evidence type="ECO:0000256" key="3">
    <source>
        <dbReference type="ARBA" id="ARBA00005174"/>
    </source>
</evidence>
<dbReference type="UniPathway" id="UPA00074">
    <property type="reaction ID" value="UER00125"/>
</dbReference>
<dbReference type="PROSITE" id="PS50975">
    <property type="entry name" value="ATP_GRASP"/>
    <property type="match status" value="1"/>
</dbReference>
<evidence type="ECO:0000256" key="6">
    <source>
        <dbReference type="ARBA" id="ARBA00022723"/>
    </source>
</evidence>
<comment type="similarity">
    <text evidence="11 14">Belongs to the GARS family.</text>
</comment>
<feature type="domain" description="ATP-grasp" evidence="16">
    <location>
        <begin position="107"/>
        <end position="313"/>
    </location>
</feature>
<dbReference type="FunFam" id="3.30.470.20:FF:000018">
    <property type="entry name" value="Trifunctional purine biosynthetic protein adenosine-3"/>
    <property type="match status" value="1"/>
</dbReference>
<dbReference type="NCBIfam" id="TIGR00877">
    <property type="entry name" value="purD"/>
    <property type="match status" value="1"/>
</dbReference>
<evidence type="ECO:0000313" key="17">
    <source>
        <dbReference type="EMBL" id="KPK71184.1"/>
    </source>
</evidence>
<evidence type="ECO:0000259" key="16">
    <source>
        <dbReference type="PROSITE" id="PS50975"/>
    </source>
</evidence>
<dbReference type="FunFam" id="3.40.50.20:FF:000006">
    <property type="entry name" value="Phosphoribosylamine--glycine ligase, chloroplastic"/>
    <property type="match status" value="1"/>
</dbReference>
<evidence type="ECO:0000256" key="10">
    <source>
        <dbReference type="ARBA" id="ARBA00023211"/>
    </source>
</evidence>
<dbReference type="PANTHER" id="PTHR43472">
    <property type="entry name" value="PHOSPHORIBOSYLAMINE--GLYCINE LIGASE"/>
    <property type="match status" value="1"/>
</dbReference>
<dbReference type="InterPro" id="IPR020562">
    <property type="entry name" value="PRibGlycinamide_synth_N"/>
</dbReference>
<dbReference type="SUPFAM" id="SSF52440">
    <property type="entry name" value="PreATP-grasp domain"/>
    <property type="match status" value="1"/>
</dbReference>
<dbReference type="Gene3D" id="3.40.50.20">
    <property type="match status" value="1"/>
</dbReference>
<name>A0A0S8GEP6_UNCT6</name>
<evidence type="ECO:0000256" key="9">
    <source>
        <dbReference type="ARBA" id="ARBA00022840"/>
    </source>
</evidence>
<dbReference type="InterPro" id="IPR013815">
    <property type="entry name" value="ATP_grasp_subdomain_1"/>
</dbReference>
<evidence type="ECO:0000256" key="7">
    <source>
        <dbReference type="ARBA" id="ARBA00022741"/>
    </source>
</evidence>
<comment type="pathway">
    <text evidence="3 14">Purine metabolism; IMP biosynthesis via de novo pathway; N(1)-(5-phospho-D-ribosyl)glycinamide from 5-phospho-alpha-D-ribose 1-diphosphate: step 2/2.</text>
</comment>
<proteinExistence type="inferred from homology"/>
<dbReference type="PATRIC" id="fig|1703774.3.peg.72"/>
<keyword evidence="10" id="KW-0464">Manganese</keyword>
<evidence type="ECO:0000256" key="2">
    <source>
        <dbReference type="ARBA" id="ARBA00001946"/>
    </source>
</evidence>
<dbReference type="SUPFAM" id="SSF51246">
    <property type="entry name" value="Rudiment single hybrid motif"/>
    <property type="match status" value="1"/>
</dbReference>
<dbReference type="InterPro" id="IPR020560">
    <property type="entry name" value="PRibGlycinamide_synth_C-dom"/>
</dbReference>
<dbReference type="PANTHER" id="PTHR43472:SF1">
    <property type="entry name" value="PHOSPHORIBOSYLAMINE--GLYCINE LIGASE, CHLOROPLASTIC"/>
    <property type="match status" value="1"/>
</dbReference>
<dbReference type="Gene3D" id="3.30.1490.20">
    <property type="entry name" value="ATP-grasp fold, A domain"/>
    <property type="match status" value="1"/>
</dbReference>
<dbReference type="InterPro" id="IPR011054">
    <property type="entry name" value="Rudment_hybrid_motif"/>
</dbReference>
<dbReference type="InterPro" id="IPR000115">
    <property type="entry name" value="PRibGlycinamide_synth"/>
</dbReference>
<dbReference type="InterPro" id="IPR016185">
    <property type="entry name" value="PreATP-grasp_dom_sf"/>
</dbReference>
<dbReference type="InterPro" id="IPR020561">
    <property type="entry name" value="PRibGlycinamid_synth_ATP-grasp"/>
</dbReference>
<keyword evidence="6" id="KW-0479">Metal-binding</keyword>
<dbReference type="SUPFAM" id="SSF56059">
    <property type="entry name" value="Glutathione synthetase ATP-binding domain-like"/>
    <property type="match status" value="1"/>
</dbReference>
<evidence type="ECO:0000256" key="1">
    <source>
        <dbReference type="ARBA" id="ARBA00001936"/>
    </source>
</evidence>
<organism evidence="17 18">
    <name type="scientific">candidate division TA06 bacterium SM23_40</name>
    <dbReference type="NCBI Taxonomy" id="1703774"/>
    <lineage>
        <taxon>Bacteria</taxon>
        <taxon>Bacteria division TA06</taxon>
    </lineage>
</organism>
<evidence type="ECO:0000256" key="15">
    <source>
        <dbReference type="PROSITE-ProRule" id="PRU00409"/>
    </source>
</evidence>
<comment type="cofactor">
    <cofactor evidence="2">
        <name>Mg(2+)</name>
        <dbReference type="ChEBI" id="CHEBI:18420"/>
    </cofactor>
</comment>
<dbReference type="Pfam" id="PF01071">
    <property type="entry name" value="GARS_A"/>
    <property type="match status" value="1"/>
</dbReference>
<sequence length="427" mass="44675">MKILVIGGGGREHALAWKIRQSPKAEKIFCAPGNAGMARIGECIDIPAGAIDDLCNFAVANAIDLTVVGPEAPLVDGIVDRFERNGLMTFGPTEAAAHIEGSKAFAKEFMVAHDIPTGAYAVFTSRDEALTYLKECSYPVVVKADGLAAGKGSIIVQSYDSARDAVDRMMTHLAFGEAGAKVVVEEYLTGEEASVLFLTDGETLVPLMPSQDHKRILDGDRGPNTGGMGAYAPAPVITPELLQTIERDVAAPVVNALRDAGAPYKGALYAGVIVSEGQVKVLEFNCRFGDPETQPIVPLLETDLVEVMVAACEGRLADITLEWSEGAAACVVLASGGYPGPSGTGFEISGIEDAESISGVYVFHAATSHVEGKSVSAGGRVLGVTGVGSDLRDAIDRAYQGVAKVSFEGMHYRKDIGARGLSAIEGE</sequence>
<keyword evidence="8 14" id="KW-0658">Purine biosynthesis</keyword>
<dbReference type="HAMAP" id="MF_00138">
    <property type="entry name" value="GARS"/>
    <property type="match status" value="1"/>
</dbReference>
<gene>
    <name evidence="14" type="primary">purD</name>
    <name evidence="17" type="ORF">AMJ82_01740</name>
</gene>
<dbReference type="EMBL" id="LJUI01000007">
    <property type="protein sequence ID" value="KPK71184.1"/>
    <property type="molecule type" value="Genomic_DNA"/>
</dbReference>
<dbReference type="PROSITE" id="PS00184">
    <property type="entry name" value="GARS"/>
    <property type="match status" value="1"/>
</dbReference>
<keyword evidence="5 14" id="KW-0436">Ligase</keyword>
<dbReference type="AlphaFoldDB" id="A0A0S8GEP6"/>
<comment type="caution">
    <text evidence="17">The sequence shown here is derived from an EMBL/GenBank/DDBJ whole genome shotgun (WGS) entry which is preliminary data.</text>
</comment>
<reference evidence="17 18" key="1">
    <citation type="journal article" date="2015" name="Microbiome">
        <title>Genomic resolution of linkages in carbon, nitrogen, and sulfur cycling among widespread estuary sediment bacteria.</title>
        <authorList>
            <person name="Baker B.J."/>
            <person name="Lazar C.S."/>
            <person name="Teske A.P."/>
            <person name="Dick G.J."/>
        </authorList>
    </citation>
    <scope>NUCLEOTIDE SEQUENCE [LARGE SCALE GENOMIC DNA]</scope>
    <source>
        <strain evidence="17">SM23_40</strain>
    </source>
</reference>
<dbReference type="GO" id="GO:0009113">
    <property type="term" value="P:purine nucleobase biosynthetic process"/>
    <property type="evidence" value="ECO:0007669"/>
    <property type="project" value="InterPro"/>
</dbReference>
<evidence type="ECO:0000256" key="11">
    <source>
        <dbReference type="ARBA" id="ARBA00038345"/>
    </source>
</evidence>
<evidence type="ECO:0000256" key="5">
    <source>
        <dbReference type="ARBA" id="ARBA00022598"/>
    </source>
</evidence>
<dbReference type="FunFam" id="3.90.600.10:FF:000001">
    <property type="entry name" value="Trifunctional purine biosynthetic protein adenosine-3"/>
    <property type="match status" value="1"/>
</dbReference>
<dbReference type="SMART" id="SM01209">
    <property type="entry name" value="GARS_A"/>
    <property type="match status" value="1"/>
</dbReference>
<dbReference type="Gene3D" id="3.30.470.20">
    <property type="entry name" value="ATP-grasp fold, B domain"/>
    <property type="match status" value="1"/>
</dbReference>
<keyword evidence="7 15" id="KW-0547">Nucleotide-binding</keyword>
<evidence type="ECO:0000313" key="18">
    <source>
        <dbReference type="Proteomes" id="UP000051717"/>
    </source>
</evidence>
<dbReference type="GO" id="GO:0046872">
    <property type="term" value="F:metal ion binding"/>
    <property type="evidence" value="ECO:0007669"/>
    <property type="project" value="UniProtKB-KW"/>
</dbReference>
<dbReference type="Pfam" id="PF02844">
    <property type="entry name" value="GARS_N"/>
    <property type="match status" value="1"/>
</dbReference>